<dbReference type="Pfam" id="PF17171">
    <property type="entry name" value="GST_C_6"/>
    <property type="match status" value="1"/>
</dbReference>
<dbReference type="Pfam" id="PF17172">
    <property type="entry name" value="GST_N_4"/>
    <property type="match status" value="1"/>
</dbReference>
<evidence type="ECO:0000259" key="3">
    <source>
        <dbReference type="Pfam" id="PF17172"/>
    </source>
</evidence>
<feature type="domain" description="Thioredoxin-like fold" evidence="3">
    <location>
        <begin position="28"/>
        <end position="123"/>
    </location>
</feature>
<reference evidence="4 5" key="1">
    <citation type="submission" date="2018-05" db="EMBL/GenBank/DDBJ databases">
        <title>Draft genome sequence of Scytalidium lignicola DSM 105466, a ubiquitous saprotrophic fungus.</title>
        <authorList>
            <person name="Buettner E."/>
            <person name="Gebauer A.M."/>
            <person name="Hofrichter M."/>
            <person name="Liers C."/>
            <person name="Kellner H."/>
        </authorList>
    </citation>
    <scope>NUCLEOTIDE SEQUENCE [LARGE SCALE GENOMIC DNA]</scope>
    <source>
        <strain evidence="4 5">DSM 105466</strain>
    </source>
</reference>
<dbReference type="InterPro" id="IPR012336">
    <property type="entry name" value="Thioredoxin-like_fold"/>
</dbReference>
<dbReference type="SFLD" id="SFLDG01200">
    <property type="entry name" value="SUF1.1"/>
    <property type="match status" value="1"/>
</dbReference>
<feature type="non-terminal residue" evidence="4">
    <location>
        <position position="1"/>
    </location>
</feature>
<accession>A0A3E2H289</accession>
<dbReference type="CDD" id="cd03193">
    <property type="entry name" value="GST_C_Metaxin"/>
    <property type="match status" value="1"/>
</dbReference>
<organism evidence="4 5">
    <name type="scientific">Scytalidium lignicola</name>
    <name type="common">Hyphomycete</name>
    <dbReference type="NCBI Taxonomy" id="5539"/>
    <lineage>
        <taxon>Eukaryota</taxon>
        <taxon>Fungi</taxon>
        <taxon>Dikarya</taxon>
        <taxon>Ascomycota</taxon>
        <taxon>Pezizomycotina</taxon>
        <taxon>Leotiomycetes</taxon>
        <taxon>Leotiomycetes incertae sedis</taxon>
        <taxon>Scytalidium</taxon>
    </lineage>
</organism>
<dbReference type="SFLD" id="SFLDS00019">
    <property type="entry name" value="Glutathione_Transferase_(cytos"/>
    <property type="match status" value="1"/>
</dbReference>
<evidence type="ECO:0000313" key="5">
    <source>
        <dbReference type="Proteomes" id="UP000258309"/>
    </source>
</evidence>
<protein>
    <recommendedName>
        <fullName evidence="6">Thioredoxin-like fold domain-containing protein</fullName>
    </recommendedName>
</protein>
<dbReference type="InterPro" id="IPR033468">
    <property type="entry name" value="Metaxin_GST"/>
</dbReference>
<dbReference type="InterPro" id="IPR036249">
    <property type="entry name" value="Thioredoxin-like_sf"/>
</dbReference>
<evidence type="ECO:0000313" key="4">
    <source>
        <dbReference type="EMBL" id="RFU27093.1"/>
    </source>
</evidence>
<feature type="domain" description="Metaxin glutathione S-transferase" evidence="2">
    <location>
        <begin position="197"/>
        <end position="244"/>
    </location>
</feature>
<dbReference type="PANTHER" id="PTHR12289">
    <property type="entry name" value="METAXIN RELATED"/>
    <property type="match status" value="1"/>
</dbReference>
<dbReference type="OrthoDB" id="5809458at2759"/>
<dbReference type="Proteomes" id="UP000258309">
    <property type="component" value="Unassembled WGS sequence"/>
</dbReference>
<feature type="non-terminal residue" evidence="4">
    <location>
        <position position="257"/>
    </location>
</feature>
<sequence length="257" mass="29101">MSATKSEDKATLVLYRGWLDPGKHVWSPFVIKLEARLRFAGVSYITECGSARTAPKGKIPYLECSEGTLSDSTLIIKQLVELGRLPDLNANLSPAAKATDLALRALLEDKLYFYHTWERWVLNYYTMRDHILSALSWPIRVLIGSLIYRGSVRTLHGQGTGRYTADELRAFRREIWESVNGLLVSNKARTASDRPLWVFGGDEPTEADATLFGFIVSVLICTTASESQKLVKEFPVILEYAGRIHDTYFLDYMKWTL</sequence>
<dbReference type="GO" id="GO:0005737">
    <property type="term" value="C:cytoplasm"/>
    <property type="evidence" value="ECO:0007669"/>
    <property type="project" value="TreeGrafter"/>
</dbReference>
<dbReference type="InterPro" id="IPR050931">
    <property type="entry name" value="Mito_Protein_Transport_Metaxin"/>
</dbReference>
<dbReference type="EMBL" id="NCSJ02000224">
    <property type="protein sequence ID" value="RFU27093.1"/>
    <property type="molecule type" value="Genomic_DNA"/>
</dbReference>
<proteinExistence type="inferred from homology"/>
<comment type="caution">
    <text evidence="4">The sequence shown here is derived from an EMBL/GenBank/DDBJ whole genome shotgun (WGS) entry which is preliminary data.</text>
</comment>
<dbReference type="SUPFAM" id="SSF52833">
    <property type="entry name" value="Thioredoxin-like"/>
    <property type="match status" value="1"/>
</dbReference>
<gene>
    <name evidence="4" type="ORF">B7463_g9259</name>
</gene>
<dbReference type="PANTHER" id="PTHR12289:SF41">
    <property type="entry name" value="FAILED AXON CONNECTIONS-RELATED"/>
    <property type="match status" value="1"/>
</dbReference>
<evidence type="ECO:0000256" key="1">
    <source>
        <dbReference type="ARBA" id="ARBA00006475"/>
    </source>
</evidence>
<dbReference type="InterPro" id="IPR026928">
    <property type="entry name" value="FAX/IsoI-like"/>
</dbReference>
<dbReference type="AlphaFoldDB" id="A0A3E2H289"/>
<evidence type="ECO:0008006" key="6">
    <source>
        <dbReference type="Google" id="ProtNLM"/>
    </source>
</evidence>
<dbReference type="InterPro" id="IPR040079">
    <property type="entry name" value="Glutathione_S-Trfase"/>
</dbReference>
<dbReference type="SFLD" id="SFLDG01180">
    <property type="entry name" value="SUF1"/>
    <property type="match status" value="1"/>
</dbReference>
<comment type="similarity">
    <text evidence="1">Belongs to the FAX family.</text>
</comment>
<evidence type="ECO:0000259" key="2">
    <source>
        <dbReference type="Pfam" id="PF17171"/>
    </source>
</evidence>
<dbReference type="OMA" id="RRIHDKY"/>
<keyword evidence="5" id="KW-1185">Reference proteome</keyword>
<name>A0A3E2H289_SCYLI</name>